<sequence length="91" mass="10702">MIIDPRVSGCFIWFMDKSKVQYINGSPKKCVDRIIKYATKLEIDEEIKENKRIQWCPIRIDLSGSVGKTYAKYLQENKIKFDVAKWVTDII</sequence>
<evidence type="ECO:0000313" key="2">
    <source>
        <dbReference type="Proteomes" id="UP000010847"/>
    </source>
</evidence>
<dbReference type="HOGENOM" id="CLU_2422133_0_0_9"/>
<organism evidence="1 2">
    <name type="scientific">Desulfitobacterium metallireducens DSM 15288</name>
    <dbReference type="NCBI Taxonomy" id="871968"/>
    <lineage>
        <taxon>Bacteria</taxon>
        <taxon>Bacillati</taxon>
        <taxon>Bacillota</taxon>
        <taxon>Clostridia</taxon>
        <taxon>Eubacteriales</taxon>
        <taxon>Desulfitobacteriaceae</taxon>
        <taxon>Desulfitobacterium</taxon>
    </lineage>
</organism>
<protein>
    <submittedName>
        <fullName evidence="1">Uncharacterized protein</fullName>
    </submittedName>
</protein>
<dbReference type="AlphaFoldDB" id="W0ECT2"/>
<reference evidence="1 2" key="1">
    <citation type="submission" date="2013-12" db="EMBL/GenBank/DDBJ databases">
        <authorList>
            <consortium name="DOE Joint Genome Institute"/>
            <person name="Smidt H."/>
            <person name="Huntemann M."/>
            <person name="Han J."/>
            <person name="Chen A."/>
            <person name="Kyrpides N."/>
            <person name="Mavromatis K."/>
            <person name="Markowitz V."/>
            <person name="Palaniappan K."/>
            <person name="Ivanova N."/>
            <person name="Schaumberg A."/>
            <person name="Pati A."/>
            <person name="Liolios K."/>
            <person name="Nordberg H.P."/>
            <person name="Cantor M.N."/>
            <person name="Hua S.X."/>
            <person name="Woyke T."/>
        </authorList>
    </citation>
    <scope>NUCLEOTIDE SEQUENCE [LARGE SCALE GENOMIC DNA]</scope>
    <source>
        <strain evidence="2">DSM 15288</strain>
    </source>
</reference>
<gene>
    <name evidence="1" type="ORF">DESME_08975</name>
</gene>
<name>W0ECT2_9FIRM</name>
<dbReference type="KEGG" id="dmt:DESME_08975"/>
<dbReference type="STRING" id="871968.DESME_08975"/>
<proteinExistence type="predicted"/>
<dbReference type="EMBL" id="CP007032">
    <property type="protein sequence ID" value="AHF08577.1"/>
    <property type="molecule type" value="Genomic_DNA"/>
</dbReference>
<evidence type="ECO:0000313" key="1">
    <source>
        <dbReference type="EMBL" id="AHF08577.1"/>
    </source>
</evidence>
<dbReference type="Proteomes" id="UP000010847">
    <property type="component" value="Chromosome"/>
</dbReference>
<accession>W0ECT2</accession>
<dbReference type="RefSeq" id="WP_006718827.1">
    <property type="nucleotide sequence ID" value="NZ_CP007032.1"/>
</dbReference>
<keyword evidence="2" id="KW-1185">Reference proteome</keyword>